<dbReference type="Proteomes" id="UP000437638">
    <property type="component" value="Unassembled WGS sequence"/>
</dbReference>
<evidence type="ECO:0000313" key="6">
    <source>
        <dbReference type="EMBL" id="MWJ26933.1"/>
    </source>
</evidence>
<dbReference type="PANTHER" id="PTHR24567:SF68">
    <property type="entry name" value="DNA-BINDING TRANSCRIPTIONAL DUAL REGULATOR CRP"/>
    <property type="match status" value="1"/>
</dbReference>
<dbReference type="EMBL" id="WTKP01000001">
    <property type="protein sequence ID" value="MWJ26933.1"/>
    <property type="molecule type" value="Genomic_DNA"/>
</dbReference>
<dbReference type="InterPro" id="IPR014710">
    <property type="entry name" value="RmlC-like_jellyroll"/>
</dbReference>
<keyword evidence="2" id="KW-0238">DNA-binding</keyword>
<dbReference type="GO" id="GO:0003677">
    <property type="term" value="F:DNA binding"/>
    <property type="evidence" value="ECO:0007669"/>
    <property type="project" value="UniProtKB-KW"/>
</dbReference>
<dbReference type="CDD" id="cd00038">
    <property type="entry name" value="CAP_ED"/>
    <property type="match status" value="1"/>
</dbReference>
<dbReference type="InterPro" id="IPR000595">
    <property type="entry name" value="cNMP-bd_dom"/>
</dbReference>
<evidence type="ECO:0000256" key="2">
    <source>
        <dbReference type="ARBA" id="ARBA00023125"/>
    </source>
</evidence>
<dbReference type="AlphaFoldDB" id="A0A7X3GZN0"/>
<evidence type="ECO:0000256" key="3">
    <source>
        <dbReference type="ARBA" id="ARBA00023163"/>
    </source>
</evidence>
<evidence type="ECO:0000313" key="7">
    <source>
        <dbReference type="Proteomes" id="UP000437638"/>
    </source>
</evidence>
<dbReference type="InterPro" id="IPR036390">
    <property type="entry name" value="WH_DNA-bd_sf"/>
</dbReference>
<protein>
    <submittedName>
        <fullName evidence="6">Helix-turn-helix domain-containing protein</fullName>
    </submittedName>
</protein>
<name>A0A7X3GZN0_9GAMM</name>
<dbReference type="InterPro" id="IPR036388">
    <property type="entry name" value="WH-like_DNA-bd_sf"/>
</dbReference>
<dbReference type="PANTHER" id="PTHR24567">
    <property type="entry name" value="CRP FAMILY TRANSCRIPTIONAL REGULATORY PROTEIN"/>
    <property type="match status" value="1"/>
</dbReference>
<dbReference type="GO" id="GO:0003700">
    <property type="term" value="F:DNA-binding transcription factor activity"/>
    <property type="evidence" value="ECO:0007669"/>
    <property type="project" value="TreeGrafter"/>
</dbReference>
<organism evidence="6 7">
    <name type="scientific">Vreelandella zhuhanensis</name>
    <dbReference type="NCBI Taxonomy" id="2684210"/>
    <lineage>
        <taxon>Bacteria</taxon>
        <taxon>Pseudomonadati</taxon>
        <taxon>Pseudomonadota</taxon>
        <taxon>Gammaproteobacteria</taxon>
        <taxon>Oceanospirillales</taxon>
        <taxon>Halomonadaceae</taxon>
        <taxon>Vreelandella</taxon>
    </lineage>
</organism>
<dbReference type="SUPFAM" id="SSF46785">
    <property type="entry name" value="Winged helix' DNA-binding domain"/>
    <property type="match status" value="1"/>
</dbReference>
<dbReference type="GO" id="GO:0005829">
    <property type="term" value="C:cytosol"/>
    <property type="evidence" value="ECO:0007669"/>
    <property type="project" value="TreeGrafter"/>
</dbReference>
<keyword evidence="7" id="KW-1185">Reference proteome</keyword>
<dbReference type="PROSITE" id="PS50042">
    <property type="entry name" value="CNMP_BINDING_3"/>
    <property type="match status" value="1"/>
</dbReference>
<keyword evidence="1" id="KW-0805">Transcription regulation</keyword>
<dbReference type="SMART" id="SM00100">
    <property type="entry name" value="cNMP"/>
    <property type="match status" value="1"/>
</dbReference>
<gene>
    <name evidence="6" type="ORF">GPM19_01685</name>
</gene>
<evidence type="ECO:0000259" key="4">
    <source>
        <dbReference type="PROSITE" id="PS50042"/>
    </source>
</evidence>
<comment type="caution">
    <text evidence="6">The sequence shown here is derived from an EMBL/GenBank/DDBJ whole genome shotgun (WGS) entry which is preliminary data.</text>
</comment>
<reference evidence="6 7" key="1">
    <citation type="submission" date="2019-12" db="EMBL/GenBank/DDBJ databases">
        <title>Halomonas rutogse sp. nov. isolated from two lakes on Tibetan Plateau.</title>
        <authorList>
            <person name="Gao P."/>
        </authorList>
    </citation>
    <scope>NUCLEOTIDE SEQUENCE [LARGE SCALE GENOMIC DNA]</scope>
    <source>
        <strain evidence="6 7">ZH2S</strain>
    </source>
</reference>
<dbReference type="Pfam" id="PF13545">
    <property type="entry name" value="HTH_Crp_2"/>
    <property type="match status" value="1"/>
</dbReference>
<proteinExistence type="predicted"/>
<dbReference type="InterPro" id="IPR050397">
    <property type="entry name" value="Env_Response_Regulators"/>
</dbReference>
<evidence type="ECO:0000259" key="5">
    <source>
        <dbReference type="PROSITE" id="PS51063"/>
    </source>
</evidence>
<dbReference type="InterPro" id="IPR018490">
    <property type="entry name" value="cNMP-bd_dom_sf"/>
</dbReference>
<accession>A0A7X3GZN0</accession>
<dbReference type="SMART" id="SM00419">
    <property type="entry name" value="HTH_CRP"/>
    <property type="match status" value="1"/>
</dbReference>
<dbReference type="SUPFAM" id="SSF51206">
    <property type="entry name" value="cAMP-binding domain-like"/>
    <property type="match status" value="1"/>
</dbReference>
<feature type="domain" description="HTH crp-type" evidence="5">
    <location>
        <begin position="133"/>
        <end position="207"/>
    </location>
</feature>
<dbReference type="InterPro" id="IPR012318">
    <property type="entry name" value="HTH_CRP"/>
</dbReference>
<feature type="domain" description="Cyclic nucleotide-binding" evidence="4">
    <location>
        <begin position="1"/>
        <end position="43"/>
    </location>
</feature>
<sequence>MTLSEEEKQVLAKVGAQSTFVEKGEVIINEGERPDYVYLIEKGWGCRYKLLENGDNHIMAYLIPGDLCNVHIAILEEMDHSIRALTPLTLCRFPADAMRDIMENHYRLARALFWSNLVDEAVLREWLVNMGTRSAESRVAHVFCEMLIRSRIAGCAENDSFEFPLTQAELGETMGLTSVHTNRVLQKLRQEGLVTLEKKRLTIHDWERLKTFSQFDPIYLHCQHMP</sequence>
<keyword evidence="3" id="KW-0804">Transcription</keyword>
<dbReference type="Gene3D" id="1.10.10.10">
    <property type="entry name" value="Winged helix-like DNA-binding domain superfamily/Winged helix DNA-binding domain"/>
    <property type="match status" value="1"/>
</dbReference>
<dbReference type="Pfam" id="PF00027">
    <property type="entry name" value="cNMP_binding"/>
    <property type="match status" value="1"/>
</dbReference>
<evidence type="ECO:0000256" key="1">
    <source>
        <dbReference type="ARBA" id="ARBA00023015"/>
    </source>
</evidence>
<dbReference type="PROSITE" id="PS51063">
    <property type="entry name" value="HTH_CRP_2"/>
    <property type="match status" value="1"/>
</dbReference>
<dbReference type="Gene3D" id="2.60.120.10">
    <property type="entry name" value="Jelly Rolls"/>
    <property type="match status" value="1"/>
</dbReference>